<dbReference type="Proteomes" id="UP000887575">
    <property type="component" value="Unassembled WGS sequence"/>
</dbReference>
<reference evidence="8" key="1">
    <citation type="submission" date="2024-02" db="UniProtKB">
        <authorList>
            <consortium name="WormBaseParasite"/>
        </authorList>
    </citation>
    <scope>IDENTIFICATION</scope>
</reference>
<dbReference type="GO" id="GO:0006384">
    <property type="term" value="P:transcription initiation at RNA polymerase III promoter"/>
    <property type="evidence" value="ECO:0007669"/>
    <property type="project" value="InterPro"/>
</dbReference>
<evidence type="ECO:0000256" key="4">
    <source>
        <dbReference type="ARBA" id="ARBA00023242"/>
    </source>
</evidence>
<name>A0AAF3EN89_9BILA</name>
<dbReference type="InterPro" id="IPR040454">
    <property type="entry name" value="TF_IIIC_Tfc1/Sfc1"/>
</dbReference>
<protein>
    <submittedName>
        <fullName evidence="8">General transcription factor 3C polypeptide 5</fullName>
    </submittedName>
</protein>
<comment type="subcellular location">
    <subcellularLocation>
        <location evidence="1">Nucleus</location>
    </subcellularLocation>
</comment>
<evidence type="ECO:0000259" key="6">
    <source>
        <dbReference type="Pfam" id="PF17682"/>
    </source>
</evidence>
<dbReference type="Pfam" id="PF17682">
    <property type="entry name" value="Tau95_N"/>
    <property type="match status" value="1"/>
</dbReference>
<dbReference type="PANTHER" id="PTHR13230:SF5">
    <property type="entry name" value="GENERAL TRANSCRIPTION FACTOR 3C POLYPEPTIDE 5"/>
    <property type="match status" value="1"/>
</dbReference>
<accession>A0AAF3EN89</accession>
<proteinExistence type="predicted"/>
<dbReference type="GO" id="GO:0000127">
    <property type="term" value="C:transcription factor TFIIIC complex"/>
    <property type="evidence" value="ECO:0007669"/>
    <property type="project" value="InterPro"/>
</dbReference>
<evidence type="ECO:0000256" key="2">
    <source>
        <dbReference type="ARBA" id="ARBA00023125"/>
    </source>
</evidence>
<evidence type="ECO:0000256" key="3">
    <source>
        <dbReference type="ARBA" id="ARBA00023163"/>
    </source>
</evidence>
<keyword evidence="7" id="KW-1185">Reference proteome</keyword>
<sequence length="431" mass="49663">MLHTSKLFSQQDVVVPEFVLVEYPGIINNLERALDTLGGLTTINQAYVNNRQLEFRPTPENPYTSGLSSERSIESKITSGTMHLVMTVRRKKKDPTTIEANCLGLVSHLYSFNTMCDFQYLPVKGKMGNHGVHEDLIPQLIPLTLRDALCWWQKPDTSSSTTPLFLPPFQFSRYNTPSQKILCRETDFSIEKTRRKTGHGQNLRVERKALSITVHANDPFPAEPPAEAIADANNRCKRDEPHRRLAELFAERPLWTRVACVFKTGLEDNLLKALLQKFAFYISSGPWGRLWCRFGYDPRLDPEAKKYQTLVVSFRQHARIPERQRLKVATERKVLPSTGEEHEPIDYAYTPGRLPRVRQMWYCLCDIEIAEAQELIEKRPTPDVVTDTHGWMNAESMDQIRKLVKEDVEKTTNVLDYTIEDAPQMDEDEWV</sequence>
<dbReference type="GO" id="GO:0005634">
    <property type="term" value="C:nucleus"/>
    <property type="evidence" value="ECO:0007669"/>
    <property type="project" value="UniProtKB-SubCell"/>
</dbReference>
<dbReference type="GO" id="GO:0001002">
    <property type="term" value="F:RNA polymerase III type 1 promoter sequence-specific DNA binding"/>
    <property type="evidence" value="ECO:0007669"/>
    <property type="project" value="TreeGrafter"/>
</dbReference>
<keyword evidence="3" id="KW-0804">Transcription</keyword>
<dbReference type="WBParaSite" id="MBELARI_LOCUS15511">
    <property type="protein sequence ID" value="MBELARI_LOCUS15511"/>
    <property type="gene ID" value="MBELARI_LOCUS15511"/>
</dbReference>
<evidence type="ECO:0000313" key="7">
    <source>
        <dbReference type="Proteomes" id="UP000887575"/>
    </source>
</evidence>
<keyword evidence="2" id="KW-0238">DNA-binding</keyword>
<dbReference type="InterPro" id="IPR041499">
    <property type="entry name" value="Tfc1/Sfc1_N"/>
</dbReference>
<dbReference type="GO" id="GO:0001003">
    <property type="term" value="F:RNA polymerase III type 2 promoter sequence-specific DNA binding"/>
    <property type="evidence" value="ECO:0007669"/>
    <property type="project" value="TreeGrafter"/>
</dbReference>
<dbReference type="PANTHER" id="PTHR13230">
    <property type="entry name" value="GENERAL TRANSCRIPTION FACTOR IIIC, POLYPEPTIDE 5"/>
    <property type="match status" value="1"/>
</dbReference>
<evidence type="ECO:0000256" key="1">
    <source>
        <dbReference type="ARBA" id="ARBA00004123"/>
    </source>
</evidence>
<evidence type="ECO:0000259" key="5">
    <source>
        <dbReference type="Pfam" id="PF09734"/>
    </source>
</evidence>
<feature type="domain" description="Transcription factor IIIC subunit Tfc1/Sfc1 triple barrel" evidence="6">
    <location>
        <begin position="19"/>
        <end position="121"/>
    </location>
</feature>
<dbReference type="InterPro" id="IPR042536">
    <property type="entry name" value="TFIIIC_tauA_Sfc1"/>
</dbReference>
<feature type="domain" description="Transcription factor IIIC subunit 5 HTH" evidence="5">
    <location>
        <begin position="165"/>
        <end position="312"/>
    </location>
</feature>
<dbReference type="InterPro" id="IPR019136">
    <property type="entry name" value="TF_IIIC_su-5_HTH"/>
</dbReference>
<dbReference type="Pfam" id="PF09734">
    <property type="entry name" value="Tau95"/>
    <property type="match status" value="1"/>
</dbReference>
<organism evidence="7 8">
    <name type="scientific">Mesorhabditis belari</name>
    <dbReference type="NCBI Taxonomy" id="2138241"/>
    <lineage>
        <taxon>Eukaryota</taxon>
        <taxon>Metazoa</taxon>
        <taxon>Ecdysozoa</taxon>
        <taxon>Nematoda</taxon>
        <taxon>Chromadorea</taxon>
        <taxon>Rhabditida</taxon>
        <taxon>Rhabditina</taxon>
        <taxon>Rhabditomorpha</taxon>
        <taxon>Rhabditoidea</taxon>
        <taxon>Rhabditidae</taxon>
        <taxon>Mesorhabditinae</taxon>
        <taxon>Mesorhabditis</taxon>
    </lineage>
</organism>
<evidence type="ECO:0000313" key="8">
    <source>
        <dbReference type="WBParaSite" id="MBELARI_LOCUS15511"/>
    </source>
</evidence>
<keyword evidence="4" id="KW-0539">Nucleus</keyword>
<dbReference type="AlphaFoldDB" id="A0AAF3EN89"/>
<dbReference type="Gene3D" id="3.30.200.160">
    <property type="entry name" value="TFIIIC, subcomplex tauA, subunit Sfc1, barrel domain"/>
    <property type="match status" value="1"/>
</dbReference>